<feature type="region of interest" description="Disordered" evidence="1">
    <location>
        <begin position="28"/>
        <end position="59"/>
    </location>
</feature>
<gene>
    <name evidence="2" type="ORF">TX73_013150</name>
</gene>
<dbReference type="GeneID" id="70035384"/>
<dbReference type="RefSeq" id="WP_234803389.1">
    <property type="nucleotide sequence ID" value="NZ_CP116810.1"/>
</dbReference>
<organism evidence="2 3">
    <name type="scientific">Rhodopseudomonas palustris (strain ATCC BAA-98 / CGA009)</name>
    <dbReference type="NCBI Taxonomy" id="258594"/>
    <lineage>
        <taxon>Bacteria</taxon>
        <taxon>Pseudomonadati</taxon>
        <taxon>Pseudomonadota</taxon>
        <taxon>Alphaproteobacteria</taxon>
        <taxon>Hyphomicrobiales</taxon>
        <taxon>Nitrobacteraceae</taxon>
        <taxon>Rhodopseudomonas</taxon>
    </lineage>
</organism>
<name>A0AAE9Y0X6_RHOPA</name>
<dbReference type="AlphaFoldDB" id="A0AAE9Y0X6"/>
<protein>
    <submittedName>
        <fullName evidence="2">Uncharacterized protein</fullName>
    </submittedName>
</protein>
<feature type="region of interest" description="Disordered" evidence="1">
    <location>
        <begin position="83"/>
        <end position="106"/>
    </location>
</feature>
<reference evidence="2 3" key="1">
    <citation type="journal article" date="2004" name="Nat. Biotechnol.">
        <title>Complete genome sequence of the metabolically versatile photosynthetic bacterium Rhodopseudomonas palustris.</title>
        <authorList>
            <person name="Larimer F.W."/>
            <person name="Chain P."/>
            <person name="Hauser L."/>
            <person name="Lamerdin J."/>
            <person name="Malfatti S."/>
            <person name="Do L."/>
            <person name="Land M.L."/>
            <person name="Pelletier D.A."/>
            <person name="Beatty J.T."/>
            <person name="Lang A.S."/>
            <person name="Tabita F.R."/>
            <person name="Gibson J.L."/>
            <person name="Hanson T.E."/>
            <person name="Bobst C."/>
            <person name="Torres J.L."/>
            <person name="Peres C."/>
            <person name="Harrison F.H."/>
            <person name="Gibson J."/>
            <person name="Harwood C.S."/>
        </authorList>
    </citation>
    <scope>NUCLEOTIDE SEQUENCE [LARGE SCALE GENOMIC DNA]</scope>
    <source>
        <strain evidence="3">ATCC BAA-98 / CGA009</strain>
    </source>
</reference>
<dbReference type="EMBL" id="CP116810">
    <property type="protein sequence ID" value="WCL92703.1"/>
    <property type="molecule type" value="Genomic_DNA"/>
</dbReference>
<proteinExistence type="predicted"/>
<keyword evidence="3" id="KW-1185">Reference proteome</keyword>
<accession>A0AAE9Y0X6</accession>
<evidence type="ECO:0000313" key="3">
    <source>
        <dbReference type="Proteomes" id="UP000001426"/>
    </source>
</evidence>
<evidence type="ECO:0000256" key="1">
    <source>
        <dbReference type="SAM" id="MobiDB-lite"/>
    </source>
</evidence>
<sequence length="106" mass="11215">MVTEQNTAKLRARTLDAGAQITEKVGSAGDLVPFGEGTGQDNADGMYSDSDPDARRHRAHSNDAIILRDGRLLGGDPYFFSTGDDTVADDRCSPDKTSPPFSPAAS</sequence>
<dbReference type="Proteomes" id="UP000001426">
    <property type="component" value="Chromosome"/>
</dbReference>
<evidence type="ECO:0000313" key="2">
    <source>
        <dbReference type="EMBL" id="WCL92703.1"/>
    </source>
</evidence>
<dbReference type="KEGG" id="rpa:TX73_013150"/>